<sequence length="367" mass="41131">MRIAHFIGTLKKEDGVAKVVLMLVAEARKAGHETVIVTGWAEDPTVSPVPLITIPSVTFPLYREYRMPLFGYRAFKKELDAFNPDVLHVHSPDGSAWAARKYAKQTGIPAVITHHTDFPKYLQYYHISFLKPLVWWYLRLLYNRMSAVTTPSSVTAEDLARHGIRSPIAQTWGIDFSVFDPKRKSAEWRKKVAGAGNIVLCVCRLTWEKDLRTLAAAYMKLRAERDDFVMVVAGDGPARAELEKLMPGAMFLGRLDWKMLAEVYASSDIFLSPSTTETFGNVVIEAMASGCVPVAANEGGPKDIVLEGKTGFLTKPRDAEDSYEKTKLLLDNSKKRAAMRTAGLKHAQTFTWSNVFSSLLVLYQRLR</sequence>
<dbReference type="SUPFAM" id="SSF53756">
    <property type="entry name" value="UDP-Glycosyltransferase/glycogen phosphorylase"/>
    <property type="match status" value="1"/>
</dbReference>
<dbReference type="AlphaFoldDB" id="A0A1F8DSS2"/>
<dbReference type="Pfam" id="PF00534">
    <property type="entry name" value="Glycos_transf_1"/>
    <property type="match status" value="1"/>
</dbReference>
<dbReference type="EMBL" id="MGIP01000014">
    <property type="protein sequence ID" value="OGM90885.1"/>
    <property type="molecule type" value="Genomic_DNA"/>
</dbReference>
<proteinExistence type="predicted"/>
<reference evidence="3 4" key="1">
    <citation type="journal article" date="2016" name="Nat. Commun.">
        <title>Thousands of microbial genomes shed light on interconnected biogeochemical processes in an aquifer system.</title>
        <authorList>
            <person name="Anantharaman K."/>
            <person name="Brown C.T."/>
            <person name="Hug L.A."/>
            <person name="Sharon I."/>
            <person name="Castelle C.J."/>
            <person name="Probst A.J."/>
            <person name="Thomas B.C."/>
            <person name="Singh A."/>
            <person name="Wilkins M.J."/>
            <person name="Karaoz U."/>
            <person name="Brodie E.L."/>
            <person name="Williams K.H."/>
            <person name="Hubbard S.S."/>
            <person name="Banfield J.F."/>
        </authorList>
    </citation>
    <scope>NUCLEOTIDE SEQUENCE [LARGE SCALE GENOMIC DNA]</scope>
</reference>
<comment type="caution">
    <text evidence="3">The sequence shown here is derived from an EMBL/GenBank/DDBJ whole genome shotgun (WGS) entry which is preliminary data.</text>
</comment>
<dbReference type="GO" id="GO:0016757">
    <property type="term" value="F:glycosyltransferase activity"/>
    <property type="evidence" value="ECO:0007669"/>
    <property type="project" value="InterPro"/>
</dbReference>
<organism evidence="3 4">
    <name type="scientific">Candidatus Wolfebacteria bacterium RIFCSPHIGHO2_01_FULL_48_22</name>
    <dbReference type="NCBI Taxonomy" id="1802555"/>
    <lineage>
        <taxon>Bacteria</taxon>
        <taxon>Candidatus Wolfeibacteriota</taxon>
    </lineage>
</organism>
<evidence type="ECO:0000313" key="3">
    <source>
        <dbReference type="EMBL" id="OGM90885.1"/>
    </source>
</evidence>
<dbReference type="PANTHER" id="PTHR45947:SF3">
    <property type="entry name" value="SULFOQUINOVOSYL TRANSFERASE SQD2"/>
    <property type="match status" value="1"/>
</dbReference>
<evidence type="ECO:0000259" key="1">
    <source>
        <dbReference type="Pfam" id="PF00534"/>
    </source>
</evidence>
<feature type="domain" description="Glycosyltransferase subfamily 4-like N-terminal" evidence="2">
    <location>
        <begin position="15"/>
        <end position="168"/>
    </location>
</feature>
<protein>
    <recommendedName>
        <fullName evidence="5">Glycosyltransferase subfamily 4-like N-terminal domain-containing protein</fullName>
    </recommendedName>
</protein>
<dbReference type="InterPro" id="IPR028098">
    <property type="entry name" value="Glyco_trans_4-like_N"/>
</dbReference>
<dbReference type="Gene3D" id="3.40.50.2000">
    <property type="entry name" value="Glycogen Phosphorylase B"/>
    <property type="match status" value="2"/>
</dbReference>
<feature type="domain" description="Glycosyl transferase family 1" evidence="1">
    <location>
        <begin position="193"/>
        <end position="345"/>
    </location>
</feature>
<dbReference type="InterPro" id="IPR050194">
    <property type="entry name" value="Glycosyltransferase_grp1"/>
</dbReference>
<dbReference type="STRING" id="1802555.A2755_01620"/>
<dbReference type="CDD" id="cd03814">
    <property type="entry name" value="GT4-like"/>
    <property type="match status" value="1"/>
</dbReference>
<accession>A0A1F8DSS2</accession>
<dbReference type="InterPro" id="IPR001296">
    <property type="entry name" value="Glyco_trans_1"/>
</dbReference>
<evidence type="ECO:0000313" key="4">
    <source>
        <dbReference type="Proteomes" id="UP000177029"/>
    </source>
</evidence>
<dbReference type="PANTHER" id="PTHR45947">
    <property type="entry name" value="SULFOQUINOVOSYL TRANSFERASE SQD2"/>
    <property type="match status" value="1"/>
</dbReference>
<evidence type="ECO:0008006" key="5">
    <source>
        <dbReference type="Google" id="ProtNLM"/>
    </source>
</evidence>
<gene>
    <name evidence="3" type="ORF">A2755_01620</name>
</gene>
<name>A0A1F8DSS2_9BACT</name>
<dbReference type="Pfam" id="PF13439">
    <property type="entry name" value="Glyco_transf_4"/>
    <property type="match status" value="1"/>
</dbReference>
<dbReference type="Proteomes" id="UP000177029">
    <property type="component" value="Unassembled WGS sequence"/>
</dbReference>
<evidence type="ECO:0000259" key="2">
    <source>
        <dbReference type="Pfam" id="PF13439"/>
    </source>
</evidence>